<accession>A0A0P1HCQ5</accession>
<sequence>MITYWHNPRCSKSRAGLALLEERGADVQVRLYLQDAPSVAEIKAVQAALGVSAVQMMRTGEKVFKDLGLSKGSAEEDLLAAMAAHPVLIERPIAIKDGKAVIGRPTEAIETLL</sequence>
<evidence type="ECO:0000313" key="5">
    <source>
        <dbReference type="EMBL" id="CUI01239.1"/>
    </source>
</evidence>
<proteinExistence type="inferred from homology"/>
<evidence type="ECO:0000256" key="4">
    <source>
        <dbReference type="RuleBase" id="RU362029"/>
    </source>
</evidence>
<dbReference type="NCBIfam" id="TIGR00014">
    <property type="entry name" value="arsC"/>
    <property type="match status" value="1"/>
</dbReference>
<dbReference type="InterPro" id="IPR036249">
    <property type="entry name" value="Thioredoxin-like_sf"/>
</dbReference>
<dbReference type="PROSITE" id="PS51353">
    <property type="entry name" value="ARSC"/>
    <property type="match status" value="1"/>
</dbReference>
<dbReference type="InterPro" id="IPR006660">
    <property type="entry name" value="Arsenate_reductase-like"/>
</dbReference>
<evidence type="ECO:0000313" key="6">
    <source>
        <dbReference type="Proteomes" id="UP000051326"/>
    </source>
</evidence>
<comment type="similarity">
    <text evidence="1 3 4">Belongs to the ArsC family.</text>
</comment>
<dbReference type="EC" id="1.20.4.1" evidence="4"/>
<dbReference type="EMBL" id="CYSR01000030">
    <property type="protein sequence ID" value="CUI01239.1"/>
    <property type="molecule type" value="Genomic_DNA"/>
</dbReference>
<comment type="catalytic activity">
    <reaction evidence="4">
        <text>[glutaredoxin]-dithiol + arsenate + glutathione + H(+) = glutathionyl-S-S-[glutaredoxin] + arsenite + H2O</text>
        <dbReference type="Rhea" id="RHEA:22016"/>
        <dbReference type="Rhea" id="RHEA-COMP:10729"/>
        <dbReference type="Rhea" id="RHEA-COMP:17668"/>
        <dbReference type="ChEBI" id="CHEBI:15377"/>
        <dbReference type="ChEBI" id="CHEBI:15378"/>
        <dbReference type="ChEBI" id="CHEBI:29242"/>
        <dbReference type="ChEBI" id="CHEBI:29950"/>
        <dbReference type="ChEBI" id="CHEBI:48597"/>
        <dbReference type="ChEBI" id="CHEBI:57925"/>
        <dbReference type="ChEBI" id="CHEBI:146199"/>
        <dbReference type="EC" id="1.20.4.1"/>
    </reaction>
</comment>
<dbReference type="RefSeq" id="WP_058287238.1">
    <property type="nucleotide sequence ID" value="NZ_CYSR01000030.1"/>
</dbReference>
<dbReference type="CDD" id="cd03034">
    <property type="entry name" value="ArsC_ArsC"/>
    <property type="match status" value="1"/>
</dbReference>
<dbReference type="Pfam" id="PF03960">
    <property type="entry name" value="ArsC"/>
    <property type="match status" value="1"/>
</dbReference>
<evidence type="ECO:0000256" key="3">
    <source>
        <dbReference type="PROSITE-ProRule" id="PRU01282"/>
    </source>
</evidence>
<dbReference type="GO" id="GO:0008794">
    <property type="term" value="F:arsenate reductase (glutaredoxin) activity"/>
    <property type="evidence" value="ECO:0007669"/>
    <property type="project" value="UniProtKB-UniRule"/>
</dbReference>
<dbReference type="Proteomes" id="UP000051326">
    <property type="component" value="Unassembled WGS sequence"/>
</dbReference>
<dbReference type="InterPro" id="IPR006659">
    <property type="entry name" value="Arsenate_reductase"/>
</dbReference>
<dbReference type="PANTHER" id="PTHR30041">
    <property type="entry name" value="ARSENATE REDUCTASE"/>
    <property type="match status" value="1"/>
</dbReference>
<evidence type="ECO:0000256" key="1">
    <source>
        <dbReference type="ARBA" id="ARBA00007198"/>
    </source>
</evidence>
<evidence type="ECO:0000256" key="2">
    <source>
        <dbReference type="ARBA" id="ARBA00023002"/>
    </source>
</evidence>
<keyword evidence="2 4" id="KW-0560">Oxidoreductase</keyword>
<gene>
    <name evidence="5" type="primary">arsC_4</name>
    <name evidence="5" type="ORF">PHA8399_03380</name>
</gene>
<organism evidence="5 6">
    <name type="scientific">Leisingera aquaemixtae</name>
    <dbReference type="NCBI Taxonomy" id="1396826"/>
    <lineage>
        <taxon>Bacteria</taxon>
        <taxon>Pseudomonadati</taxon>
        <taxon>Pseudomonadota</taxon>
        <taxon>Alphaproteobacteria</taxon>
        <taxon>Rhodobacterales</taxon>
        <taxon>Roseobacteraceae</taxon>
        <taxon>Leisingera</taxon>
    </lineage>
</organism>
<dbReference type="Gene3D" id="3.40.30.10">
    <property type="entry name" value="Glutaredoxin"/>
    <property type="match status" value="1"/>
</dbReference>
<dbReference type="STRING" id="1396826.PHA8399_03380"/>
<dbReference type="SUPFAM" id="SSF52833">
    <property type="entry name" value="Thioredoxin-like"/>
    <property type="match status" value="1"/>
</dbReference>
<protein>
    <recommendedName>
        <fullName evidence="4">Arsenate reductase</fullName>
        <ecNumber evidence="4">1.20.4.1</ecNumber>
    </recommendedName>
</protein>
<reference evidence="5 6" key="1">
    <citation type="submission" date="2015-09" db="EMBL/GenBank/DDBJ databases">
        <authorList>
            <consortium name="Swine Surveillance"/>
        </authorList>
    </citation>
    <scope>NUCLEOTIDE SEQUENCE [LARGE SCALE GENOMIC DNA]</scope>
    <source>
        <strain evidence="5 6">CECT 8399</strain>
    </source>
</reference>
<name>A0A0P1HCQ5_9RHOB</name>
<dbReference type="AlphaFoldDB" id="A0A0P1HCQ5"/>
<dbReference type="PANTHER" id="PTHR30041:SF4">
    <property type="entry name" value="ARSENATE REDUCTASE"/>
    <property type="match status" value="1"/>
</dbReference>